<dbReference type="SUPFAM" id="SSF53335">
    <property type="entry name" value="S-adenosyl-L-methionine-dependent methyltransferases"/>
    <property type="match status" value="1"/>
</dbReference>
<dbReference type="GO" id="GO:0032259">
    <property type="term" value="P:methylation"/>
    <property type="evidence" value="ECO:0007669"/>
    <property type="project" value="UniProtKB-KW"/>
</dbReference>
<protein>
    <recommendedName>
        <fullName evidence="1">site-specific DNA-methyltransferase (adenine-specific)</fullName>
        <ecNumber evidence="1">2.1.1.72</ecNumber>
    </recommendedName>
</protein>
<evidence type="ECO:0000256" key="2">
    <source>
        <dbReference type="ARBA" id="ARBA00022603"/>
    </source>
</evidence>
<evidence type="ECO:0000256" key="4">
    <source>
        <dbReference type="ARBA" id="ARBA00047942"/>
    </source>
</evidence>
<dbReference type="GO" id="GO:0009007">
    <property type="term" value="F:site-specific DNA-methyltransferase (adenine-specific) activity"/>
    <property type="evidence" value="ECO:0007669"/>
    <property type="project" value="UniProtKB-EC"/>
</dbReference>
<name>X1RG25_9ZZZZ</name>
<comment type="caution">
    <text evidence="5">The sequence shown here is derived from an EMBL/GenBank/DDBJ whole genome shotgun (WGS) entry which is preliminary data.</text>
</comment>
<gene>
    <name evidence="5" type="ORF">S06H3_58405</name>
</gene>
<dbReference type="EMBL" id="BARV01037804">
    <property type="protein sequence ID" value="GAI54529.1"/>
    <property type="molecule type" value="Genomic_DNA"/>
</dbReference>
<dbReference type="InterPro" id="IPR050953">
    <property type="entry name" value="N4_N6_ade-DNA_methylase"/>
</dbReference>
<feature type="non-terminal residue" evidence="5">
    <location>
        <position position="1"/>
    </location>
</feature>
<accession>X1RG25</accession>
<proteinExistence type="predicted"/>
<dbReference type="PANTHER" id="PTHR33841">
    <property type="entry name" value="DNA METHYLTRANSFERASE YEEA-RELATED"/>
    <property type="match status" value="1"/>
</dbReference>
<evidence type="ECO:0000313" key="5">
    <source>
        <dbReference type="EMBL" id="GAI54529.1"/>
    </source>
</evidence>
<sequence length="213" mass="23827">ETVIGKENPVSGNDLRLYTQMLFNRLMFLRFIEKKGWLKFGDSTEYLATLYAAGGSNGQSFYRARLYPLFFEALAVEGRQQSAAVGEVVFLNGGLFEKTALDESAQDIPNSAFESILGHNGLFYRFNFTVEESTPLDIEVAVDPEMLGKVFEELVTGRHETGSYYTPRPIVSFMCKEALKGYLAAKTSASKEAIELLVDEHKIANDLTNRHAE</sequence>
<reference evidence="5" key="1">
    <citation type="journal article" date="2014" name="Front. Microbiol.">
        <title>High frequency of phylogenetically diverse reductive dehalogenase-homologous genes in deep subseafloor sedimentary metagenomes.</title>
        <authorList>
            <person name="Kawai M."/>
            <person name="Futagami T."/>
            <person name="Toyoda A."/>
            <person name="Takaki Y."/>
            <person name="Nishi S."/>
            <person name="Hori S."/>
            <person name="Arai W."/>
            <person name="Tsubouchi T."/>
            <person name="Morono Y."/>
            <person name="Uchiyama I."/>
            <person name="Ito T."/>
            <person name="Fujiyama A."/>
            <person name="Inagaki F."/>
            <person name="Takami H."/>
        </authorList>
    </citation>
    <scope>NUCLEOTIDE SEQUENCE</scope>
    <source>
        <strain evidence="5">Expedition CK06-06</strain>
    </source>
</reference>
<dbReference type="EC" id="2.1.1.72" evidence="1"/>
<keyword evidence="2" id="KW-0489">Methyltransferase</keyword>
<dbReference type="Gene3D" id="3.40.50.150">
    <property type="entry name" value="Vaccinia Virus protein VP39"/>
    <property type="match status" value="1"/>
</dbReference>
<dbReference type="InterPro" id="IPR029063">
    <property type="entry name" value="SAM-dependent_MTases_sf"/>
</dbReference>
<comment type="catalytic activity">
    <reaction evidence="4">
        <text>a 2'-deoxyadenosine in DNA + S-adenosyl-L-methionine = an N(6)-methyl-2'-deoxyadenosine in DNA + S-adenosyl-L-homocysteine + H(+)</text>
        <dbReference type="Rhea" id="RHEA:15197"/>
        <dbReference type="Rhea" id="RHEA-COMP:12418"/>
        <dbReference type="Rhea" id="RHEA-COMP:12419"/>
        <dbReference type="ChEBI" id="CHEBI:15378"/>
        <dbReference type="ChEBI" id="CHEBI:57856"/>
        <dbReference type="ChEBI" id="CHEBI:59789"/>
        <dbReference type="ChEBI" id="CHEBI:90615"/>
        <dbReference type="ChEBI" id="CHEBI:90616"/>
        <dbReference type="EC" id="2.1.1.72"/>
    </reaction>
</comment>
<dbReference type="PANTHER" id="PTHR33841:SF1">
    <property type="entry name" value="DNA METHYLTRANSFERASE A"/>
    <property type="match status" value="1"/>
</dbReference>
<feature type="non-terminal residue" evidence="5">
    <location>
        <position position="213"/>
    </location>
</feature>
<organism evidence="5">
    <name type="scientific">marine sediment metagenome</name>
    <dbReference type="NCBI Taxonomy" id="412755"/>
    <lineage>
        <taxon>unclassified sequences</taxon>
        <taxon>metagenomes</taxon>
        <taxon>ecological metagenomes</taxon>
    </lineage>
</organism>
<evidence type="ECO:0000256" key="1">
    <source>
        <dbReference type="ARBA" id="ARBA00011900"/>
    </source>
</evidence>
<evidence type="ECO:0000256" key="3">
    <source>
        <dbReference type="ARBA" id="ARBA00022679"/>
    </source>
</evidence>
<dbReference type="AlphaFoldDB" id="X1RG25"/>
<keyword evidence="3" id="KW-0808">Transferase</keyword>